<dbReference type="Gene3D" id="1.10.357.10">
    <property type="entry name" value="Tetracycline Repressor, domain 2"/>
    <property type="match status" value="1"/>
</dbReference>
<dbReference type="Pfam" id="PF00440">
    <property type="entry name" value="TetR_N"/>
    <property type="match status" value="1"/>
</dbReference>
<dbReference type="InterPro" id="IPR001647">
    <property type="entry name" value="HTH_TetR"/>
</dbReference>
<dbReference type="PANTHER" id="PTHR30055:SF234">
    <property type="entry name" value="HTH-TYPE TRANSCRIPTIONAL REGULATOR BETI"/>
    <property type="match status" value="1"/>
</dbReference>
<dbReference type="PANTHER" id="PTHR30055">
    <property type="entry name" value="HTH-TYPE TRANSCRIPTIONAL REGULATOR RUTR"/>
    <property type="match status" value="1"/>
</dbReference>
<evidence type="ECO:0000259" key="6">
    <source>
        <dbReference type="PROSITE" id="PS50977"/>
    </source>
</evidence>
<dbReference type="InterPro" id="IPR009057">
    <property type="entry name" value="Homeodomain-like_sf"/>
</dbReference>
<keyword evidence="2" id="KW-0805">Transcription regulation</keyword>
<keyword evidence="3 5" id="KW-0238">DNA-binding</keyword>
<dbReference type="PROSITE" id="PS50977">
    <property type="entry name" value="HTH_TETR_2"/>
    <property type="match status" value="1"/>
</dbReference>
<dbReference type="RefSeq" id="WP_231446652.1">
    <property type="nucleotide sequence ID" value="NZ_JAJOMB010000015.1"/>
</dbReference>
<reference evidence="7" key="1">
    <citation type="submission" date="2021-11" db="EMBL/GenBank/DDBJ databases">
        <title>Streptomyces corallinus and Kineosporia corallina sp. nov., two new coral-derived marine actinobacteria.</title>
        <authorList>
            <person name="Buangrab K."/>
            <person name="Sutthacheep M."/>
            <person name="Yeemin T."/>
            <person name="Harunari E."/>
            <person name="Igarashi Y."/>
            <person name="Sripreechasak P."/>
            <person name="Kanchanasin P."/>
            <person name="Tanasupawat S."/>
            <person name="Phongsopitanun W."/>
        </authorList>
    </citation>
    <scope>NUCLEOTIDE SEQUENCE</scope>
    <source>
        <strain evidence="7">JCM 31032</strain>
    </source>
</reference>
<dbReference type="InterPro" id="IPR050109">
    <property type="entry name" value="HTH-type_TetR-like_transc_reg"/>
</dbReference>
<gene>
    <name evidence="7" type="ORF">LR394_25520</name>
</gene>
<accession>A0A9X1SW14</accession>
<feature type="DNA-binding region" description="H-T-H motif" evidence="5">
    <location>
        <begin position="34"/>
        <end position="53"/>
    </location>
</feature>
<evidence type="ECO:0000256" key="3">
    <source>
        <dbReference type="ARBA" id="ARBA00023125"/>
    </source>
</evidence>
<dbReference type="InterPro" id="IPR023772">
    <property type="entry name" value="DNA-bd_HTH_TetR-type_CS"/>
</dbReference>
<dbReference type="GO" id="GO:0003700">
    <property type="term" value="F:DNA-binding transcription factor activity"/>
    <property type="evidence" value="ECO:0007669"/>
    <property type="project" value="TreeGrafter"/>
</dbReference>
<keyword evidence="4" id="KW-0804">Transcription</keyword>
<dbReference type="InterPro" id="IPR039538">
    <property type="entry name" value="BetI_C"/>
</dbReference>
<protein>
    <submittedName>
        <fullName evidence="7">TetR/AcrR family transcriptional regulator</fullName>
    </submittedName>
</protein>
<dbReference type="GO" id="GO:0000976">
    <property type="term" value="F:transcription cis-regulatory region binding"/>
    <property type="evidence" value="ECO:0007669"/>
    <property type="project" value="TreeGrafter"/>
</dbReference>
<name>A0A9X1SW14_9ACTN</name>
<evidence type="ECO:0000256" key="2">
    <source>
        <dbReference type="ARBA" id="ARBA00023015"/>
    </source>
</evidence>
<dbReference type="InterPro" id="IPR036271">
    <property type="entry name" value="Tet_transcr_reg_TetR-rel_C_sf"/>
</dbReference>
<dbReference type="EMBL" id="JAJOMB010000015">
    <property type="protein sequence ID" value="MCD5314276.1"/>
    <property type="molecule type" value="Genomic_DNA"/>
</dbReference>
<evidence type="ECO:0000313" key="8">
    <source>
        <dbReference type="Proteomes" id="UP001138997"/>
    </source>
</evidence>
<evidence type="ECO:0000256" key="1">
    <source>
        <dbReference type="ARBA" id="ARBA00022491"/>
    </source>
</evidence>
<evidence type="ECO:0000313" key="7">
    <source>
        <dbReference type="EMBL" id="MCD5314276.1"/>
    </source>
</evidence>
<sequence>MARTVDPARYQARRLQIIDAAITRFSEDGFDRATTTAICKTAGIGSGTFFHYFPTKRDVLLAVLELGTGETEEWFAARLGSTEPGEIIVEYAHHHADQCDDPRLPGFVRSVGAVMNDEDVAAALERDENAIQQGLEPLIRSAAERGEVRTDQSPERLAVWVAVLLDGYISRTASAARFDPVAERAMLIDAVHRLLRP</sequence>
<dbReference type="PRINTS" id="PR00455">
    <property type="entry name" value="HTHTETR"/>
</dbReference>
<dbReference type="Pfam" id="PF13977">
    <property type="entry name" value="TetR_C_6"/>
    <property type="match status" value="1"/>
</dbReference>
<evidence type="ECO:0000256" key="5">
    <source>
        <dbReference type="PROSITE-ProRule" id="PRU00335"/>
    </source>
</evidence>
<comment type="caution">
    <text evidence="7">The sequence shown here is derived from an EMBL/GenBank/DDBJ whole genome shotgun (WGS) entry which is preliminary data.</text>
</comment>
<proteinExistence type="predicted"/>
<dbReference type="PROSITE" id="PS01081">
    <property type="entry name" value="HTH_TETR_1"/>
    <property type="match status" value="1"/>
</dbReference>
<dbReference type="SUPFAM" id="SSF46689">
    <property type="entry name" value="Homeodomain-like"/>
    <property type="match status" value="1"/>
</dbReference>
<feature type="domain" description="HTH tetR-type" evidence="6">
    <location>
        <begin position="11"/>
        <end position="71"/>
    </location>
</feature>
<evidence type="ECO:0000256" key="4">
    <source>
        <dbReference type="ARBA" id="ARBA00023163"/>
    </source>
</evidence>
<dbReference type="SUPFAM" id="SSF48498">
    <property type="entry name" value="Tetracyclin repressor-like, C-terminal domain"/>
    <property type="match status" value="1"/>
</dbReference>
<dbReference type="AlphaFoldDB" id="A0A9X1SW14"/>
<keyword evidence="1" id="KW-0678">Repressor</keyword>
<dbReference type="Proteomes" id="UP001138997">
    <property type="component" value="Unassembled WGS sequence"/>
</dbReference>
<keyword evidence="8" id="KW-1185">Reference proteome</keyword>
<organism evidence="7 8">
    <name type="scientific">Kineosporia babensis</name>
    <dbReference type="NCBI Taxonomy" id="499548"/>
    <lineage>
        <taxon>Bacteria</taxon>
        <taxon>Bacillati</taxon>
        <taxon>Actinomycetota</taxon>
        <taxon>Actinomycetes</taxon>
        <taxon>Kineosporiales</taxon>
        <taxon>Kineosporiaceae</taxon>
        <taxon>Kineosporia</taxon>
    </lineage>
</organism>